<comment type="pathway">
    <text evidence="2">Amino-acid biosynthesis; L-histidine biosynthesis; L-histidine from 5-phospho-alpha-D-ribose 1-diphosphate: step 8/9.</text>
</comment>
<dbReference type="GO" id="GO:0004401">
    <property type="term" value="F:histidinol-phosphatase activity"/>
    <property type="evidence" value="ECO:0007669"/>
    <property type="project" value="UniProtKB-EC"/>
</dbReference>
<dbReference type="InterPro" id="IPR000760">
    <property type="entry name" value="Inositol_monophosphatase-like"/>
</dbReference>
<proteinExistence type="inferred from homology"/>
<dbReference type="GO" id="GO:0000105">
    <property type="term" value="P:L-histidine biosynthetic process"/>
    <property type="evidence" value="ECO:0007669"/>
    <property type="project" value="UniProtKB-UniPathway"/>
</dbReference>
<dbReference type="GO" id="GO:0006020">
    <property type="term" value="P:inositol metabolic process"/>
    <property type="evidence" value="ECO:0007669"/>
    <property type="project" value="TreeGrafter"/>
</dbReference>
<dbReference type="Gene3D" id="3.40.190.80">
    <property type="match status" value="1"/>
</dbReference>
<evidence type="ECO:0000256" key="4">
    <source>
        <dbReference type="ARBA" id="ARBA00013085"/>
    </source>
</evidence>
<dbReference type="Pfam" id="PF00459">
    <property type="entry name" value="Inositol_P"/>
    <property type="match status" value="1"/>
</dbReference>
<dbReference type="PRINTS" id="PR00377">
    <property type="entry name" value="IMPHPHTASES"/>
</dbReference>
<evidence type="ECO:0000256" key="9">
    <source>
        <dbReference type="ARBA" id="ARBA00023102"/>
    </source>
</evidence>
<dbReference type="GO" id="GO:0008934">
    <property type="term" value="F:inositol monophosphate 1-phosphatase activity"/>
    <property type="evidence" value="ECO:0007669"/>
    <property type="project" value="TreeGrafter"/>
</dbReference>
<dbReference type="EC" id="3.1.3.15" evidence="4"/>
<evidence type="ECO:0000256" key="7">
    <source>
        <dbReference type="ARBA" id="ARBA00022801"/>
    </source>
</evidence>
<reference evidence="12" key="1">
    <citation type="submission" date="2018-06" db="EMBL/GenBank/DDBJ databases">
        <authorList>
            <person name="Zhirakovskaya E."/>
        </authorList>
    </citation>
    <scope>NUCLEOTIDE SEQUENCE</scope>
</reference>
<dbReference type="CDD" id="cd01641">
    <property type="entry name" value="Bacterial_IMPase_like_1"/>
    <property type="match status" value="1"/>
</dbReference>
<sequence length="263" mass="28536">MDNLEKFLHELCDAAALETMKLFRQPMDVANKEADNNDGRGFDPVTLADKAAEKAIRSIISRKYPEHGILGEEYGEDNSGAEFCWIIDPIDGTRSYISGLPLWGTLIGLYKNGEPLAGVMHQPFTGERYLSDGSHSILVHNAKRQKIKGRKSSSLENCVMLTTSPKLFDGAELDAYERVEAACKLTRYGADCYAYAMVASGQVDLVVESKLFIYDIAALIPIVENAGGRMSNWQGGSAAQGGQVLACGNAEIHAEAIALLNAS</sequence>
<evidence type="ECO:0000256" key="5">
    <source>
        <dbReference type="ARBA" id="ARBA00022605"/>
    </source>
</evidence>
<comment type="catalytic activity">
    <reaction evidence="11">
        <text>L-histidinol phosphate + H2O = L-histidinol + phosphate</text>
        <dbReference type="Rhea" id="RHEA:14465"/>
        <dbReference type="ChEBI" id="CHEBI:15377"/>
        <dbReference type="ChEBI" id="CHEBI:43474"/>
        <dbReference type="ChEBI" id="CHEBI:57699"/>
        <dbReference type="ChEBI" id="CHEBI:57980"/>
        <dbReference type="EC" id="3.1.3.15"/>
    </reaction>
</comment>
<comment type="similarity">
    <text evidence="3">Belongs to the inositol monophosphatase superfamily.</text>
</comment>
<name>A0A3B1ADP8_9ZZZZ</name>
<dbReference type="GO" id="GO:0007165">
    <property type="term" value="P:signal transduction"/>
    <property type="evidence" value="ECO:0007669"/>
    <property type="project" value="TreeGrafter"/>
</dbReference>
<evidence type="ECO:0000256" key="1">
    <source>
        <dbReference type="ARBA" id="ARBA00001946"/>
    </source>
</evidence>
<keyword evidence="5" id="KW-0028">Amino-acid biosynthesis</keyword>
<evidence type="ECO:0000256" key="11">
    <source>
        <dbReference type="ARBA" id="ARBA00049158"/>
    </source>
</evidence>
<keyword evidence="7 12" id="KW-0378">Hydrolase</keyword>
<evidence type="ECO:0000256" key="3">
    <source>
        <dbReference type="ARBA" id="ARBA00009759"/>
    </source>
</evidence>
<dbReference type="PANTHER" id="PTHR20854:SF4">
    <property type="entry name" value="INOSITOL-1-MONOPHOSPHATASE-RELATED"/>
    <property type="match status" value="1"/>
</dbReference>
<evidence type="ECO:0000256" key="6">
    <source>
        <dbReference type="ARBA" id="ARBA00022723"/>
    </source>
</evidence>
<dbReference type="Gene3D" id="3.30.540.10">
    <property type="entry name" value="Fructose-1,6-Bisphosphatase, subunit A, domain 1"/>
    <property type="match status" value="1"/>
</dbReference>
<dbReference type="AlphaFoldDB" id="A0A3B1ADP8"/>
<dbReference type="PANTHER" id="PTHR20854">
    <property type="entry name" value="INOSITOL MONOPHOSPHATASE"/>
    <property type="match status" value="1"/>
</dbReference>
<dbReference type="GO" id="GO:0046872">
    <property type="term" value="F:metal ion binding"/>
    <property type="evidence" value="ECO:0007669"/>
    <property type="project" value="UniProtKB-KW"/>
</dbReference>
<evidence type="ECO:0000256" key="10">
    <source>
        <dbReference type="ARBA" id="ARBA00033209"/>
    </source>
</evidence>
<dbReference type="EMBL" id="UOFW01000073">
    <property type="protein sequence ID" value="VAX04039.1"/>
    <property type="molecule type" value="Genomic_DNA"/>
</dbReference>
<dbReference type="SUPFAM" id="SSF56655">
    <property type="entry name" value="Carbohydrate phosphatase"/>
    <property type="match status" value="1"/>
</dbReference>
<keyword evidence="6" id="KW-0479">Metal-binding</keyword>
<dbReference type="NCBIfam" id="TIGR02067">
    <property type="entry name" value="his_9_HisN"/>
    <property type="match status" value="1"/>
</dbReference>
<accession>A0A3B1ADP8</accession>
<organism evidence="12">
    <name type="scientific">hydrothermal vent metagenome</name>
    <dbReference type="NCBI Taxonomy" id="652676"/>
    <lineage>
        <taxon>unclassified sequences</taxon>
        <taxon>metagenomes</taxon>
        <taxon>ecological metagenomes</taxon>
    </lineage>
</organism>
<evidence type="ECO:0000256" key="2">
    <source>
        <dbReference type="ARBA" id="ARBA00004970"/>
    </source>
</evidence>
<gene>
    <name evidence="12" type="ORF">MNBD_ALPHA03-818</name>
</gene>
<protein>
    <recommendedName>
        <fullName evidence="4">histidinol-phosphatase</fullName>
        <ecNumber evidence="4">3.1.3.15</ecNumber>
    </recommendedName>
    <alternativeName>
        <fullName evidence="10">Histidinol-phosphate phosphatase</fullName>
    </alternativeName>
</protein>
<dbReference type="InterPro" id="IPR011809">
    <property type="entry name" value="His_9_proposed"/>
</dbReference>
<dbReference type="UniPathway" id="UPA00031">
    <property type="reaction ID" value="UER00013"/>
</dbReference>
<dbReference type="InterPro" id="IPR020583">
    <property type="entry name" value="Inositol_monoP_metal-BS"/>
</dbReference>
<dbReference type="PROSITE" id="PS00629">
    <property type="entry name" value="IMP_1"/>
    <property type="match status" value="1"/>
</dbReference>
<comment type="cofactor">
    <cofactor evidence="1">
        <name>Mg(2+)</name>
        <dbReference type="ChEBI" id="CHEBI:18420"/>
    </cofactor>
</comment>
<keyword evidence="9" id="KW-0368">Histidine biosynthesis</keyword>
<keyword evidence="8" id="KW-0460">Magnesium</keyword>
<evidence type="ECO:0000256" key="8">
    <source>
        <dbReference type="ARBA" id="ARBA00022842"/>
    </source>
</evidence>
<evidence type="ECO:0000313" key="12">
    <source>
        <dbReference type="EMBL" id="VAX04039.1"/>
    </source>
</evidence>